<proteinExistence type="predicted"/>
<dbReference type="InterPro" id="IPR005162">
    <property type="entry name" value="Retrotrans_gag_dom"/>
</dbReference>
<feature type="compositionally biased region" description="Low complexity" evidence="1">
    <location>
        <begin position="262"/>
        <end position="274"/>
    </location>
</feature>
<dbReference type="Pfam" id="PF08284">
    <property type="entry name" value="RVP_2"/>
    <property type="match status" value="1"/>
</dbReference>
<dbReference type="AlphaFoldDB" id="A0AA39THK9"/>
<evidence type="ECO:0000256" key="1">
    <source>
        <dbReference type="SAM" id="MobiDB-lite"/>
    </source>
</evidence>
<reference evidence="3" key="2">
    <citation type="submission" date="2023-06" db="EMBL/GenBank/DDBJ databases">
        <authorList>
            <person name="Swenson N.G."/>
            <person name="Wegrzyn J.L."/>
            <person name="Mcevoy S.L."/>
        </authorList>
    </citation>
    <scope>NUCLEOTIDE SEQUENCE</scope>
    <source>
        <strain evidence="3">NS2018</strain>
        <tissue evidence="3">Leaf</tissue>
    </source>
</reference>
<feature type="region of interest" description="Disordered" evidence="1">
    <location>
        <begin position="243"/>
        <end position="274"/>
    </location>
</feature>
<dbReference type="EMBL" id="JAUESC010000002">
    <property type="protein sequence ID" value="KAK0605549.1"/>
    <property type="molecule type" value="Genomic_DNA"/>
</dbReference>
<gene>
    <name evidence="3" type="ORF">LWI29_028006</name>
</gene>
<feature type="domain" description="Retrotransposon gag" evidence="2">
    <location>
        <begin position="124"/>
        <end position="212"/>
    </location>
</feature>
<comment type="caution">
    <text evidence="3">The sequence shown here is derived from an EMBL/GenBank/DDBJ whole genome shotgun (WGS) entry which is preliminary data.</text>
</comment>
<name>A0AA39THK9_ACESA</name>
<feature type="compositionally biased region" description="Polar residues" evidence="1">
    <location>
        <begin position="248"/>
        <end position="261"/>
    </location>
</feature>
<dbReference type="SUPFAM" id="SSF50630">
    <property type="entry name" value="Acid proteases"/>
    <property type="match status" value="1"/>
</dbReference>
<evidence type="ECO:0000313" key="4">
    <source>
        <dbReference type="Proteomes" id="UP001168877"/>
    </source>
</evidence>
<dbReference type="InterPro" id="IPR021109">
    <property type="entry name" value="Peptidase_aspartic_dom_sf"/>
</dbReference>
<evidence type="ECO:0000313" key="3">
    <source>
        <dbReference type="EMBL" id="KAK0605549.1"/>
    </source>
</evidence>
<evidence type="ECO:0000259" key="2">
    <source>
        <dbReference type="Pfam" id="PF03732"/>
    </source>
</evidence>
<dbReference type="Pfam" id="PF03732">
    <property type="entry name" value="Retrotrans_gag"/>
    <property type="match status" value="1"/>
</dbReference>
<accession>A0AA39THK9</accession>
<dbReference type="PANTHER" id="PTHR15503">
    <property type="entry name" value="LDOC1 RELATED"/>
    <property type="match status" value="1"/>
</dbReference>
<reference evidence="3" key="1">
    <citation type="journal article" date="2022" name="Plant J.">
        <title>Strategies of tolerance reflected in two North American maple genomes.</title>
        <authorList>
            <person name="McEvoy S.L."/>
            <person name="Sezen U.U."/>
            <person name="Trouern-Trend A."/>
            <person name="McMahon S.M."/>
            <person name="Schaberg P.G."/>
            <person name="Yang J."/>
            <person name="Wegrzyn J.L."/>
            <person name="Swenson N.G."/>
        </authorList>
    </citation>
    <scope>NUCLEOTIDE SEQUENCE</scope>
    <source>
        <strain evidence="3">NS2018</strain>
    </source>
</reference>
<sequence length="460" mass="52430">MIWVKSFNSLAWQWRIEYRNWRKISRRCREAKRSFSQVAEQLERLSQQISGRQTIEIGETSANNGRRFRITNSGGSGSHKQFGPHPVKLDFPRYDGKGDPTMWICRAEKYFSLHEIVESDKVSLASFYLEGDSQLWFQMLEQEQLYVSWEDFKNRLQTRFGPNRFVDPFGELIQLRQAGTVVEYQARFEKLLAKVGSLAPDKKVSCFVTGLKDSICTDVQANLPSTLTMAIGLARLFEARDTTHRRPTTVTSSRENNTWRQGTRNTGRNSTTTTTPIKKMTADELSEGRKKGLCFHCHERYTPGHNCKKLFLIEASWEDEKDDVVMEVKGDNEEMGPKISLHAIAGMQAPKTMKLLGGFKGQPIIALIDSRSTHNFISPRVAQRINLQPDCPRKLEVMVASGEKLVSLGKCSSVPFKLQKVTFMADFFILPLEGYDIVLGTQWLSVLGPIQWDFGKLLLS</sequence>
<protein>
    <recommendedName>
        <fullName evidence="2">Retrotransposon gag domain-containing protein</fullName>
    </recommendedName>
</protein>
<keyword evidence="4" id="KW-1185">Reference proteome</keyword>
<dbReference type="InterPro" id="IPR032567">
    <property type="entry name" value="RTL1-rel"/>
</dbReference>
<dbReference type="Gene3D" id="2.40.70.10">
    <property type="entry name" value="Acid Proteases"/>
    <property type="match status" value="1"/>
</dbReference>
<feature type="region of interest" description="Disordered" evidence="1">
    <location>
        <begin position="65"/>
        <end position="84"/>
    </location>
</feature>
<dbReference type="PANTHER" id="PTHR15503:SF22">
    <property type="entry name" value="TRANSPOSON TY3-I GAG POLYPROTEIN"/>
    <property type="match status" value="1"/>
</dbReference>
<organism evidence="3 4">
    <name type="scientific">Acer saccharum</name>
    <name type="common">Sugar maple</name>
    <dbReference type="NCBI Taxonomy" id="4024"/>
    <lineage>
        <taxon>Eukaryota</taxon>
        <taxon>Viridiplantae</taxon>
        <taxon>Streptophyta</taxon>
        <taxon>Embryophyta</taxon>
        <taxon>Tracheophyta</taxon>
        <taxon>Spermatophyta</taxon>
        <taxon>Magnoliopsida</taxon>
        <taxon>eudicotyledons</taxon>
        <taxon>Gunneridae</taxon>
        <taxon>Pentapetalae</taxon>
        <taxon>rosids</taxon>
        <taxon>malvids</taxon>
        <taxon>Sapindales</taxon>
        <taxon>Sapindaceae</taxon>
        <taxon>Hippocastanoideae</taxon>
        <taxon>Acereae</taxon>
        <taxon>Acer</taxon>
    </lineage>
</organism>
<dbReference type="CDD" id="cd00303">
    <property type="entry name" value="retropepsin_like"/>
    <property type="match status" value="1"/>
</dbReference>
<dbReference type="Proteomes" id="UP001168877">
    <property type="component" value="Unassembled WGS sequence"/>
</dbReference>